<dbReference type="EMBL" id="FXAM01000001">
    <property type="protein sequence ID" value="SMF96460.1"/>
    <property type="molecule type" value="Genomic_DNA"/>
</dbReference>
<reference evidence="4 5" key="1">
    <citation type="submission" date="2016-12" db="EMBL/GenBank/DDBJ databases">
        <authorList>
            <person name="Song W.-J."/>
            <person name="Kurnit D.M."/>
        </authorList>
    </citation>
    <scope>NUCLEOTIDE SEQUENCE [LARGE SCALE GENOMIC DNA]</scope>
    <source>
        <strain evidence="4 5">175</strain>
    </source>
</reference>
<evidence type="ECO:0000256" key="2">
    <source>
        <dbReference type="PROSITE-ProRule" id="PRU00169"/>
    </source>
</evidence>
<protein>
    <submittedName>
        <fullName evidence="4">Response regulator receiver domain-containing protein</fullName>
    </submittedName>
</protein>
<dbReference type="GO" id="GO:0016791">
    <property type="term" value="F:phosphatase activity"/>
    <property type="evidence" value="ECO:0007669"/>
    <property type="project" value="TreeGrafter"/>
</dbReference>
<dbReference type="RefSeq" id="WP_085215345.1">
    <property type="nucleotide sequence ID" value="NZ_FXAM01000001.1"/>
</dbReference>
<evidence type="ECO:0000259" key="3">
    <source>
        <dbReference type="PROSITE" id="PS50110"/>
    </source>
</evidence>
<dbReference type="GO" id="GO:0000160">
    <property type="term" value="P:phosphorelay signal transduction system"/>
    <property type="evidence" value="ECO:0007669"/>
    <property type="project" value="InterPro"/>
</dbReference>
<dbReference type="SMART" id="SM00331">
    <property type="entry name" value="PP2C_SIG"/>
    <property type="match status" value="1"/>
</dbReference>
<dbReference type="PROSITE" id="PS50110">
    <property type="entry name" value="RESPONSE_REGULATORY"/>
    <property type="match status" value="1"/>
</dbReference>
<dbReference type="Gene3D" id="3.40.50.2300">
    <property type="match status" value="1"/>
</dbReference>
<dbReference type="AlphaFoldDB" id="A0A1Y6D232"/>
<dbReference type="Proteomes" id="UP000192923">
    <property type="component" value="Unassembled WGS sequence"/>
</dbReference>
<dbReference type="InterPro" id="IPR001789">
    <property type="entry name" value="Sig_transdc_resp-reg_receiver"/>
</dbReference>
<feature type="domain" description="Response regulatory" evidence="3">
    <location>
        <begin position="26"/>
        <end position="144"/>
    </location>
</feature>
<dbReference type="STRING" id="1760988.SAMN02949497_3860"/>
<keyword evidence="2" id="KW-0597">Phosphoprotein</keyword>
<evidence type="ECO:0000256" key="1">
    <source>
        <dbReference type="ARBA" id="ARBA00022801"/>
    </source>
</evidence>
<gene>
    <name evidence="4" type="ORF">SAMN02949497_3860</name>
</gene>
<dbReference type="SMART" id="SM00448">
    <property type="entry name" value="REC"/>
    <property type="match status" value="1"/>
</dbReference>
<dbReference type="SUPFAM" id="SSF52172">
    <property type="entry name" value="CheY-like"/>
    <property type="match status" value="1"/>
</dbReference>
<dbReference type="Gene3D" id="3.60.40.10">
    <property type="entry name" value="PPM-type phosphatase domain"/>
    <property type="match status" value="1"/>
</dbReference>
<feature type="modified residue" description="4-aspartylphosphate" evidence="2">
    <location>
        <position position="75"/>
    </location>
</feature>
<dbReference type="OrthoDB" id="9811749at2"/>
<dbReference type="Pfam" id="PF00072">
    <property type="entry name" value="Response_reg"/>
    <property type="match status" value="1"/>
</dbReference>
<dbReference type="Pfam" id="PF07228">
    <property type="entry name" value="SpoIIE"/>
    <property type="match status" value="1"/>
</dbReference>
<dbReference type="InterPro" id="IPR001932">
    <property type="entry name" value="PPM-type_phosphatase-like_dom"/>
</dbReference>
<dbReference type="InterPro" id="IPR036457">
    <property type="entry name" value="PPM-type-like_dom_sf"/>
</dbReference>
<dbReference type="PANTHER" id="PTHR43156:SF2">
    <property type="entry name" value="STAGE II SPORULATION PROTEIN E"/>
    <property type="match status" value="1"/>
</dbReference>
<dbReference type="InterPro" id="IPR011006">
    <property type="entry name" value="CheY-like_superfamily"/>
</dbReference>
<dbReference type="InterPro" id="IPR052016">
    <property type="entry name" value="Bact_Sigma-Reg"/>
</dbReference>
<proteinExistence type="predicted"/>
<organism evidence="4 5">
    <name type="scientific">Methylomagnum ishizawai</name>
    <dbReference type="NCBI Taxonomy" id="1760988"/>
    <lineage>
        <taxon>Bacteria</taxon>
        <taxon>Pseudomonadati</taxon>
        <taxon>Pseudomonadota</taxon>
        <taxon>Gammaproteobacteria</taxon>
        <taxon>Methylococcales</taxon>
        <taxon>Methylococcaceae</taxon>
        <taxon>Methylomagnum</taxon>
    </lineage>
</organism>
<accession>A0A1Y6D232</accession>
<keyword evidence="1" id="KW-0378">Hydrolase</keyword>
<keyword evidence="5" id="KW-1185">Reference proteome</keyword>
<evidence type="ECO:0000313" key="5">
    <source>
        <dbReference type="Proteomes" id="UP000192923"/>
    </source>
</evidence>
<evidence type="ECO:0000313" key="4">
    <source>
        <dbReference type="EMBL" id="SMF96460.1"/>
    </source>
</evidence>
<dbReference type="PANTHER" id="PTHR43156">
    <property type="entry name" value="STAGE II SPORULATION PROTEIN E-RELATED"/>
    <property type="match status" value="1"/>
</dbReference>
<sequence>MAAKNILPPDSPPVPVTAPPSPMRLSILVAEDSVSALRVIMTILSASGHTAVGVGDGIAAVREFQSQSFDLVLLDILMPGMDGFEATRAIKRIAAERDEWVPVLLISAVEQHGAIVKGLSTGADDFIPKPWLIEILDAKIDGFAQSIQAIRQIRAQEAEARDMVKRLAELNAHTQTELDMANRIMNRLVSCERLIDPQVRYFLMPSDRFSGDVVAISRAPNGTLYAMLADATGHGLTAAISVLPALWVFEGMARKGMPVADIATEINRRLKETLPTGYFVAAHIVALDNGSGKLWIWSGGMPPALLIDDQFNTLQVLDSPHVALGILGGGAFDPSCQAIEANFQGQCLLYSDGVIEARAGDGPMLGEERLRGALLAAEPGARIDHTIHLVEAHLSGQAPPDDTSLLAIRLSADGVDFGA</sequence>
<name>A0A1Y6D232_9GAMM</name>